<evidence type="ECO:0000313" key="2">
    <source>
        <dbReference type="EMBL" id="KND87658.1"/>
    </source>
</evidence>
<accession>A0A0L0N0L5</accession>
<evidence type="ECO:0000259" key="1">
    <source>
        <dbReference type="Pfam" id="PF01612"/>
    </source>
</evidence>
<dbReference type="GO" id="GO:0008408">
    <property type="term" value="F:3'-5' exonuclease activity"/>
    <property type="evidence" value="ECO:0007669"/>
    <property type="project" value="InterPro"/>
</dbReference>
<dbReference type="PANTHER" id="PTHR43040:SF1">
    <property type="entry name" value="RIBONUCLEASE D"/>
    <property type="match status" value="1"/>
</dbReference>
<keyword evidence="3" id="KW-1185">Reference proteome</keyword>
<sequence length="268" mass="30161">MKDTHFVNTPEGVTDLVDWVLLQDTCIGDLQPPLYIDIEGERLSRDGTVSLLTVLVYPGHGLERVHILDIHALGSAAFYTVGRRGKSLKDILESPRILKVFFDVRNDSDALYAHYGVELRGIRDVQLMESARQPTTNSRRFVCGLSKCIEAVLTGQERDRWKLCKDKGDRLWNPQKGGSYAVFTTRPLSDEIIAYCAGDVQCLPALYRKFRLGTVRWQNLIAEESQNRVSASQKAEYQPHGAGRTLSPWSLAQNRALDSWSEVNPQNG</sequence>
<dbReference type="InterPro" id="IPR002562">
    <property type="entry name" value="3'-5'_exonuclease_dom"/>
</dbReference>
<dbReference type="STRING" id="1163406.A0A0L0N0L5"/>
<dbReference type="Proteomes" id="UP000036947">
    <property type="component" value="Unassembled WGS sequence"/>
</dbReference>
<evidence type="ECO:0000313" key="3">
    <source>
        <dbReference type="Proteomes" id="UP000036947"/>
    </source>
</evidence>
<dbReference type="EMBL" id="LFRF01000033">
    <property type="protein sequence ID" value="KND87658.1"/>
    <property type="molecule type" value="Genomic_DNA"/>
</dbReference>
<dbReference type="InterPro" id="IPR036397">
    <property type="entry name" value="RNaseH_sf"/>
</dbReference>
<dbReference type="PANTHER" id="PTHR43040">
    <property type="entry name" value="RIBONUCLEASE D"/>
    <property type="match status" value="1"/>
</dbReference>
<dbReference type="OrthoDB" id="26838at2759"/>
<feature type="domain" description="3'-5' exonuclease" evidence="1">
    <location>
        <begin position="32"/>
        <end position="211"/>
    </location>
</feature>
<dbReference type="GO" id="GO:0003676">
    <property type="term" value="F:nucleic acid binding"/>
    <property type="evidence" value="ECO:0007669"/>
    <property type="project" value="InterPro"/>
</dbReference>
<gene>
    <name evidence="2" type="ORF">TOPH_07699</name>
</gene>
<dbReference type="InterPro" id="IPR012337">
    <property type="entry name" value="RNaseH-like_sf"/>
</dbReference>
<organism evidence="2 3">
    <name type="scientific">Tolypocladium ophioglossoides (strain CBS 100239)</name>
    <name type="common">Snaketongue truffleclub</name>
    <name type="synonym">Elaphocordyceps ophioglossoides</name>
    <dbReference type="NCBI Taxonomy" id="1163406"/>
    <lineage>
        <taxon>Eukaryota</taxon>
        <taxon>Fungi</taxon>
        <taxon>Dikarya</taxon>
        <taxon>Ascomycota</taxon>
        <taxon>Pezizomycotina</taxon>
        <taxon>Sordariomycetes</taxon>
        <taxon>Hypocreomycetidae</taxon>
        <taxon>Hypocreales</taxon>
        <taxon>Ophiocordycipitaceae</taxon>
        <taxon>Tolypocladium</taxon>
    </lineage>
</organism>
<dbReference type="SUPFAM" id="SSF53098">
    <property type="entry name" value="Ribonuclease H-like"/>
    <property type="match status" value="1"/>
</dbReference>
<dbReference type="AlphaFoldDB" id="A0A0L0N0L5"/>
<dbReference type="Gene3D" id="3.30.420.10">
    <property type="entry name" value="Ribonuclease H-like superfamily/Ribonuclease H"/>
    <property type="match status" value="1"/>
</dbReference>
<proteinExistence type="predicted"/>
<dbReference type="Pfam" id="PF01612">
    <property type="entry name" value="DNA_pol_A_exo1"/>
    <property type="match status" value="1"/>
</dbReference>
<dbReference type="GO" id="GO:0006139">
    <property type="term" value="P:nucleobase-containing compound metabolic process"/>
    <property type="evidence" value="ECO:0007669"/>
    <property type="project" value="InterPro"/>
</dbReference>
<protein>
    <recommendedName>
        <fullName evidence="1">3'-5' exonuclease domain-containing protein</fullName>
    </recommendedName>
</protein>
<name>A0A0L0N0L5_TOLOC</name>
<reference evidence="2 3" key="1">
    <citation type="journal article" date="2015" name="BMC Genomics">
        <title>The genome of the truffle-parasite Tolypocladium ophioglossoides and the evolution of antifungal peptaibiotics.</title>
        <authorList>
            <person name="Quandt C.A."/>
            <person name="Bushley K.E."/>
            <person name="Spatafora J.W."/>
        </authorList>
    </citation>
    <scope>NUCLEOTIDE SEQUENCE [LARGE SCALE GENOMIC DNA]</scope>
    <source>
        <strain evidence="2 3">CBS 100239</strain>
    </source>
</reference>
<comment type="caution">
    <text evidence="2">The sequence shown here is derived from an EMBL/GenBank/DDBJ whole genome shotgun (WGS) entry which is preliminary data.</text>
</comment>